<dbReference type="Pfam" id="PF00378">
    <property type="entry name" value="ECH_1"/>
    <property type="match status" value="1"/>
</dbReference>
<dbReference type="Gene3D" id="3.90.226.10">
    <property type="entry name" value="2-enoyl-CoA Hydratase, Chain A, domain 1"/>
    <property type="match status" value="1"/>
</dbReference>
<dbReference type="OrthoDB" id="410701at2759"/>
<accession>A0A9P9WAJ9</accession>
<evidence type="ECO:0000256" key="1">
    <source>
        <dbReference type="ARBA" id="ARBA00005254"/>
    </source>
</evidence>
<proteinExistence type="inferred from homology"/>
<protein>
    <submittedName>
        <fullName evidence="6">Uncharacterized protein</fullName>
    </submittedName>
</protein>
<dbReference type="GO" id="GO:0016829">
    <property type="term" value="F:lyase activity"/>
    <property type="evidence" value="ECO:0007669"/>
    <property type="project" value="UniProtKB-KW"/>
</dbReference>
<dbReference type="InterPro" id="IPR029045">
    <property type="entry name" value="ClpP/crotonase-like_dom_sf"/>
</dbReference>
<dbReference type="Gene3D" id="1.10.12.10">
    <property type="entry name" value="Lyase 2-enoyl-coa Hydratase, Chain A, domain 2"/>
    <property type="match status" value="1"/>
</dbReference>
<comment type="similarity">
    <text evidence="1 4">Belongs to the enoyl-CoA hydratase/isomerase family.</text>
</comment>
<dbReference type="Proteomes" id="UP000829685">
    <property type="component" value="Unassembled WGS sequence"/>
</dbReference>
<dbReference type="InterPro" id="IPR001753">
    <property type="entry name" value="Enoyl-CoA_hydra/iso"/>
</dbReference>
<dbReference type="InterPro" id="IPR014748">
    <property type="entry name" value="Enoyl-CoA_hydra_C"/>
</dbReference>
<evidence type="ECO:0000256" key="4">
    <source>
        <dbReference type="RuleBase" id="RU003707"/>
    </source>
</evidence>
<dbReference type="InterPro" id="IPR023213">
    <property type="entry name" value="CAT-like_dom_sf"/>
</dbReference>
<comment type="caution">
    <text evidence="6">The sequence shown here is derived from an EMBL/GenBank/DDBJ whole genome shotgun (WGS) entry which is preliminary data.</text>
</comment>
<sequence>MDQTFAVGCPPFEVKLSFCDQLFPPTHSKRILCFQLNSDVNRQHVVDYLHIAFHNTIQRVPFLAGTVVTTSQDEGGRPWIRKIIPEGAAHLVIKDLSKDLSFSKLAESNFSQELLNTEQLCPLPEVGYFRASSVDVCRFQANFVEGGLLLVVSIIHYAADGRGVTEIIGDFAEEFRKAQSGETKHPLKVRDTVYYSDRNTVVSGRGLPGDISKHEAWTSSPSLAHSLIHNVKNSCRTFRIDTKAQSELKQIVSASSLGSEDWFSTNDAISGFIWRSIMLARNRAGILDAGAEIHVAQPLDCRSHLGITEQFYGNAVYMSQASEQYSVMADPENGLASASRAIRAQIRSMTGEKFQDLVGYIERTILESPTRMKILESMHTSGIILTSLLKFNLHSINFGPLFGDGHIKALRLPATGTQAGAVIIMPKLSDGSCEFMLTETSETMECLMEDPFFCRFTGGESLARESMANPQSNSSQPSLETIPADNTNGTASAVEVEIEQIPKVESTQRETNGVAHESIAAIANGVTEIVANEGLAQGKVVHEDAAVGTRPSLPSHALNSVVKRLHDLELGQIVVVKTTSTLVISTVQAPHIGNIKIIELQRPQARNAISRQLLKDLSQEIEEIHTDAGKAETRALVLASAVDGVFCAGADLKERKLMSPAETEEFLTDLRALFTRLATLPVPSIACVSGKALGGGFELALCCHLRIFSSDAVVALPETRLAIIPGAGGTYRLSKIVGMSHALDLILTGRQVQAQEAAAMGLCNRLVTTDIANNILTASLKRALTLNASLVLAKEIASGGPVAAMAVISAFSHTCASCEQNENAAYESVLGTKDRTEALQAFSEKRTAVFTGA</sequence>
<evidence type="ECO:0000313" key="7">
    <source>
        <dbReference type="Proteomes" id="UP000829685"/>
    </source>
</evidence>
<reference evidence="6" key="1">
    <citation type="submission" date="2021-03" db="EMBL/GenBank/DDBJ databases">
        <title>Revisited historic fungal species revealed as producer of novel bioactive compounds through whole genome sequencing and comparative genomics.</title>
        <authorList>
            <person name="Vignolle G.A."/>
            <person name="Hochenegger N."/>
            <person name="Mach R.L."/>
            <person name="Mach-Aigner A.R."/>
            <person name="Javad Rahimi M."/>
            <person name="Salim K.A."/>
            <person name="Chan C.M."/>
            <person name="Lim L.B.L."/>
            <person name="Cai F."/>
            <person name="Druzhinina I.S."/>
            <person name="U'Ren J.M."/>
            <person name="Derntl C."/>
        </authorList>
    </citation>
    <scope>NUCLEOTIDE SEQUENCE</scope>
    <source>
        <strain evidence="6">TUCIM 5799</strain>
    </source>
</reference>
<dbReference type="FunFam" id="3.90.226.10:FF:000058">
    <property type="entry name" value="Enoyl-CoA hydratase/isomerase family protein"/>
    <property type="match status" value="1"/>
</dbReference>
<name>A0A9P9WAJ9_9PEZI</name>
<feature type="region of interest" description="Disordered" evidence="5">
    <location>
        <begin position="464"/>
        <end position="487"/>
    </location>
</feature>
<evidence type="ECO:0000256" key="2">
    <source>
        <dbReference type="ARBA" id="ARBA00023026"/>
    </source>
</evidence>
<dbReference type="PANTHER" id="PTHR11941:SF171">
    <property type="entry name" value="SD19268P"/>
    <property type="match status" value="1"/>
</dbReference>
<dbReference type="PROSITE" id="PS00166">
    <property type="entry name" value="ENOYL_COA_HYDRATASE"/>
    <property type="match status" value="1"/>
</dbReference>
<keyword evidence="2" id="KW-0843">Virulence</keyword>
<dbReference type="GO" id="GO:0006635">
    <property type="term" value="P:fatty acid beta-oxidation"/>
    <property type="evidence" value="ECO:0007669"/>
    <property type="project" value="TreeGrafter"/>
</dbReference>
<evidence type="ECO:0000313" key="6">
    <source>
        <dbReference type="EMBL" id="KAI1855115.1"/>
    </source>
</evidence>
<dbReference type="Gene3D" id="3.30.559.10">
    <property type="entry name" value="Chloramphenicol acetyltransferase-like domain"/>
    <property type="match status" value="2"/>
</dbReference>
<dbReference type="Pfam" id="PF02458">
    <property type="entry name" value="Transferase"/>
    <property type="match status" value="1"/>
</dbReference>
<dbReference type="PANTHER" id="PTHR11941">
    <property type="entry name" value="ENOYL-COA HYDRATASE-RELATED"/>
    <property type="match status" value="1"/>
</dbReference>
<dbReference type="EMBL" id="JAFIMR010000051">
    <property type="protein sequence ID" value="KAI1855115.1"/>
    <property type="molecule type" value="Genomic_DNA"/>
</dbReference>
<keyword evidence="7" id="KW-1185">Reference proteome</keyword>
<dbReference type="CDD" id="cd06558">
    <property type="entry name" value="crotonase-like"/>
    <property type="match status" value="1"/>
</dbReference>
<dbReference type="InterPro" id="IPR018376">
    <property type="entry name" value="Enoyl-CoA_hyd/isom_CS"/>
</dbReference>
<gene>
    <name evidence="6" type="ORF">JX265_012303</name>
</gene>
<evidence type="ECO:0000256" key="5">
    <source>
        <dbReference type="SAM" id="MobiDB-lite"/>
    </source>
</evidence>
<dbReference type="SUPFAM" id="SSF52096">
    <property type="entry name" value="ClpP/crotonase"/>
    <property type="match status" value="1"/>
</dbReference>
<dbReference type="GO" id="GO:0005739">
    <property type="term" value="C:mitochondrion"/>
    <property type="evidence" value="ECO:0007669"/>
    <property type="project" value="TreeGrafter"/>
</dbReference>
<organism evidence="6 7">
    <name type="scientific">Neoarthrinium moseri</name>
    <dbReference type="NCBI Taxonomy" id="1658444"/>
    <lineage>
        <taxon>Eukaryota</taxon>
        <taxon>Fungi</taxon>
        <taxon>Dikarya</taxon>
        <taxon>Ascomycota</taxon>
        <taxon>Pezizomycotina</taxon>
        <taxon>Sordariomycetes</taxon>
        <taxon>Xylariomycetidae</taxon>
        <taxon>Amphisphaeriales</taxon>
        <taxon>Apiosporaceae</taxon>
        <taxon>Neoarthrinium</taxon>
    </lineage>
</organism>
<feature type="compositionally biased region" description="Polar residues" evidence="5">
    <location>
        <begin position="468"/>
        <end position="487"/>
    </location>
</feature>
<keyword evidence="3" id="KW-0456">Lyase</keyword>
<evidence type="ECO:0000256" key="3">
    <source>
        <dbReference type="ARBA" id="ARBA00023239"/>
    </source>
</evidence>
<dbReference type="AlphaFoldDB" id="A0A9P9WAJ9"/>